<keyword evidence="8 11" id="KW-0472">Membrane</keyword>
<dbReference type="Proteomes" id="UP000306912">
    <property type="component" value="Unassembled WGS sequence"/>
</dbReference>
<keyword evidence="10 11" id="KW-0066">ATP synthesis</keyword>
<dbReference type="RefSeq" id="WP_138190391.1">
    <property type="nucleotide sequence ID" value="NZ_VBWP01000002.1"/>
</dbReference>
<evidence type="ECO:0000259" key="13">
    <source>
        <dbReference type="Pfam" id="PF00306"/>
    </source>
</evidence>
<dbReference type="InterPro" id="IPR020003">
    <property type="entry name" value="ATPase_a/bsu_AS"/>
</dbReference>
<feature type="domain" description="ATPase F1/V1/A1 complex alpha/beta subunit nucleotide-binding" evidence="12">
    <location>
        <begin position="145"/>
        <end position="360"/>
    </location>
</feature>
<dbReference type="InterPro" id="IPR000793">
    <property type="entry name" value="ATP_synth_asu_C"/>
</dbReference>
<dbReference type="InParanoid" id="A0A5R8QG40"/>
<name>A0A5R8QG40_9FIRM</name>
<comment type="caution">
    <text evidence="11">Lacks conserved residue(s) required for the propagation of feature annotation.</text>
</comment>
<dbReference type="NCBIfam" id="TIGR00962">
    <property type="entry name" value="atpA"/>
    <property type="match status" value="1"/>
</dbReference>
<accession>A0A5R8QG40</accession>
<keyword evidence="11" id="KW-1003">Cell membrane</keyword>
<keyword evidence="4 11" id="KW-0547">Nucleotide-binding</keyword>
<reference evidence="14 15" key="1">
    <citation type="submission" date="2019-05" db="EMBL/GenBank/DDBJ databases">
        <title>Culicoidintestinum kansasii gen. nov., sp. nov. from the gastrointestinal tract of the biting midge, Culicoides sonorensis.</title>
        <authorList>
            <person name="Neupane S."/>
            <person name="Ghosh A."/>
            <person name="Gunther S."/>
            <person name="Martin K."/>
            <person name="Zurek L."/>
        </authorList>
    </citation>
    <scope>NUCLEOTIDE SEQUENCE [LARGE SCALE GENOMIC DNA]</scope>
    <source>
        <strain evidence="14 15">CS-1</strain>
    </source>
</reference>
<dbReference type="FunFam" id="3.40.50.300:FF:000002">
    <property type="entry name" value="ATP synthase subunit alpha"/>
    <property type="match status" value="1"/>
</dbReference>
<dbReference type="InterPro" id="IPR027417">
    <property type="entry name" value="P-loop_NTPase"/>
</dbReference>
<dbReference type="NCBIfam" id="NF009884">
    <property type="entry name" value="PRK13343.1"/>
    <property type="match status" value="1"/>
</dbReference>
<proteinExistence type="inferred from homology"/>
<dbReference type="GO" id="GO:0045259">
    <property type="term" value="C:proton-transporting ATP synthase complex"/>
    <property type="evidence" value="ECO:0007669"/>
    <property type="project" value="UniProtKB-KW"/>
</dbReference>
<dbReference type="Pfam" id="PF00006">
    <property type="entry name" value="ATP-synt_ab"/>
    <property type="match status" value="1"/>
</dbReference>
<evidence type="ECO:0000256" key="6">
    <source>
        <dbReference type="ARBA" id="ARBA00022967"/>
    </source>
</evidence>
<dbReference type="GO" id="GO:0046933">
    <property type="term" value="F:proton-transporting ATP synthase activity, rotational mechanism"/>
    <property type="evidence" value="ECO:0007669"/>
    <property type="project" value="UniProtKB-UniRule"/>
</dbReference>
<dbReference type="SUPFAM" id="SSF47917">
    <property type="entry name" value="C-terminal domain of alpha and beta subunits of F1 ATP synthase"/>
    <property type="match status" value="1"/>
</dbReference>
<dbReference type="PANTHER" id="PTHR48082">
    <property type="entry name" value="ATP SYNTHASE SUBUNIT ALPHA, MITOCHONDRIAL"/>
    <property type="match status" value="1"/>
</dbReference>
<organism evidence="14 15">
    <name type="scientific">Culicoidibacter larvae</name>
    <dbReference type="NCBI Taxonomy" id="2579976"/>
    <lineage>
        <taxon>Bacteria</taxon>
        <taxon>Bacillati</taxon>
        <taxon>Bacillota</taxon>
        <taxon>Culicoidibacteria</taxon>
        <taxon>Culicoidibacterales</taxon>
        <taxon>Culicoidibacteraceae</taxon>
        <taxon>Culicoidibacter</taxon>
    </lineage>
</organism>
<keyword evidence="5 11" id="KW-0067">ATP-binding</keyword>
<dbReference type="InterPro" id="IPR036121">
    <property type="entry name" value="ATPase_F1/V1/A1_a/bsu_N_sf"/>
</dbReference>
<dbReference type="Gene3D" id="2.40.30.20">
    <property type="match status" value="1"/>
</dbReference>
<dbReference type="SUPFAM" id="SSF50615">
    <property type="entry name" value="N-terminal domain of alpha and beta subunits of F1 ATP synthase"/>
    <property type="match status" value="1"/>
</dbReference>
<protein>
    <recommendedName>
        <fullName evidence="11">ATP synthase subunit alpha</fullName>
        <ecNumber evidence="11">7.1.2.2</ecNumber>
    </recommendedName>
    <alternativeName>
        <fullName evidence="11">ATP synthase F1 sector subunit alpha</fullName>
    </alternativeName>
    <alternativeName>
        <fullName evidence="11">F-ATPase subunit alpha</fullName>
    </alternativeName>
</protein>
<evidence type="ECO:0000313" key="15">
    <source>
        <dbReference type="Proteomes" id="UP000306912"/>
    </source>
</evidence>
<dbReference type="AlphaFoldDB" id="A0A5R8QG40"/>
<dbReference type="EMBL" id="VBWP01000002">
    <property type="protein sequence ID" value="TLG76754.1"/>
    <property type="molecule type" value="Genomic_DNA"/>
</dbReference>
<keyword evidence="15" id="KW-1185">Reference proteome</keyword>
<comment type="similarity">
    <text evidence="2 11">Belongs to the ATPase alpha/beta chains family.</text>
</comment>
<keyword evidence="11" id="KW-0375">Hydrogen ion transport</keyword>
<dbReference type="OrthoDB" id="9802718at2"/>
<evidence type="ECO:0000259" key="12">
    <source>
        <dbReference type="Pfam" id="PF00006"/>
    </source>
</evidence>
<dbReference type="InterPro" id="IPR033732">
    <property type="entry name" value="ATP_synth_F1_a_nt-bd_dom"/>
</dbReference>
<evidence type="ECO:0000256" key="5">
    <source>
        <dbReference type="ARBA" id="ARBA00022840"/>
    </source>
</evidence>
<evidence type="ECO:0000256" key="2">
    <source>
        <dbReference type="ARBA" id="ARBA00008936"/>
    </source>
</evidence>
<dbReference type="InterPro" id="IPR023366">
    <property type="entry name" value="ATP_synth_asu-like_sf"/>
</dbReference>
<comment type="function">
    <text evidence="11">Produces ATP from ADP in the presence of a proton gradient across the membrane. The alpha chain is a regulatory subunit.</text>
</comment>
<dbReference type="CDD" id="cd01132">
    <property type="entry name" value="F1-ATPase_alpha_CD"/>
    <property type="match status" value="1"/>
</dbReference>
<evidence type="ECO:0000256" key="9">
    <source>
        <dbReference type="ARBA" id="ARBA00023196"/>
    </source>
</evidence>
<evidence type="ECO:0000256" key="1">
    <source>
        <dbReference type="ARBA" id="ARBA00004370"/>
    </source>
</evidence>
<keyword evidence="6 11" id="KW-1278">Translocase</keyword>
<dbReference type="Gene3D" id="1.20.150.20">
    <property type="entry name" value="ATP synthase alpha/beta chain, C-terminal domain"/>
    <property type="match status" value="1"/>
</dbReference>
<comment type="subcellular location">
    <subcellularLocation>
        <location evidence="11">Cell membrane</location>
        <topology evidence="11">Peripheral membrane protein</topology>
    </subcellularLocation>
    <subcellularLocation>
        <location evidence="1">Membrane</location>
    </subcellularLocation>
</comment>
<evidence type="ECO:0000313" key="14">
    <source>
        <dbReference type="EMBL" id="TLG76754.1"/>
    </source>
</evidence>
<dbReference type="EC" id="7.1.2.2" evidence="11"/>
<feature type="site" description="Required for activity" evidence="11">
    <location>
        <position position="358"/>
    </location>
</feature>
<dbReference type="Pfam" id="PF00306">
    <property type="entry name" value="ATP-synt_ab_C"/>
    <property type="match status" value="1"/>
</dbReference>
<keyword evidence="7 11" id="KW-0406">Ion transport</keyword>
<evidence type="ECO:0000256" key="7">
    <source>
        <dbReference type="ARBA" id="ARBA00023065"/>
    </source>
</evidence>
<evidence type="ECO:0000256" key="11">
    <source>
        <dbReference type="HAMAP-Rule" id="MF_01346"/>
    </source>
</evidence>
<evidence type="ECO:0000256" key="8">
    <source>
        <dbReference type="ARBA" id="ARBA00023136"/>
    </source>
</evidence>
<evidence type="ECO:0000256" key="10">
    <source>
        <dbReference type="ARBA" id="ARBA00023310"/>
    </source>
</evidence>
<keyword evidence="9 11" id="KW-0139">CF(1)</keyword>
<dbReference type="InterPro" id="IPR005294">
    <property type="entry name" value="ATP_synth_F1_asu"/>
</dbReference>
<keyword evidence="3 11" id="KW-0813">Transport</keyword>
<comment type="caution">
    <text evidence="14">The sequence shown here is derived from an EMBL/GenBank/DDBJ whole genome shotgun (WGS) entry which is preliminary data.</text>
</comment>
<gene>
    <name evidence="11" type="primary">atpA</name>
    <name evidence="14" type="ORF">FEZ08_03825</name>
</gene>
<dbReference type="Gene3D" id="3.40.50.300">
    <property type="entry name" value="P-loop containing nucleotide triphosphate hydrolases"/>
    <property type="match status" value="1"/>
</dbReference>
<comment type="catalytic activity">
    <reaction evidence="11">
        <text>ATP + H2O + 4 H(+)(in) = ADP + phosphate + 5 H(+)(out)</text>
        <dbReference type="Rhea" id="RHEA:57720"/>
        <dbReference type="ChEBI" id="CHEBI:15377"/>
        <dbReference type="ChEBI" id="CHEBI:15378"/>
        <dbReference type="ChEBI" id="CHEBI:30616"/>
        <dbReference type="ChEBI" id="CHEBI:43474"/>
        <dbReference type="ChEBI" id="CHEBI:456216"/>
        <dbReference type="EC" id="7.1.2.2"/>
    </reaction>
</comment>
<dbReference type="HAMAP" id="MF_01346">
    <property type="entry name" value="ATP_synth_alpha_bact"/>
    <property type="match status" value="1"/>
</dbReference>
<dbReference type="SUPFAM" id="SSF52540">
    <property type="entry name" value="P-loop containing nucleoside triphosphate hydrolases"/>
    <property type="match status" value="1"/>
</dbReference>
<sequence>MNKQINFDADKFELPVDLEYIKNYGRVERVADGIIFCSGLEAARLHEVVIINQQYNGLVLDLGEEFLGVGLFEDTNDICEGMEVVSTKTIFSSPVGDELLGKVINSLSTPMDGSSLGETGKSYPAFNVVPPIMTIDGVSRPLITGLSIIDAITPIGRGQRQLILGNRQTGKTQIAIDTIINQRGQDVRCIYVAIGQKLSYVADVAHTLKTYGALEYTTIVSAAANSSLTMQYLAPYTGMALAEFWRDQGKDVLIVFDNLSKHADAYRAITLLFRRPPGREAYPGDIFYIHSSLLERAVQLNEANGGGSITALPIVETLSDDITSYVPTNVISITDGQLFLRSDLFNSGQKPAVDIGLSVSRVGGDAQHPIVRKLSKNLTLILSQFDELKEFLAFDNSLDEESLKTITNGQILLEIFKQPIVTPNALAQLVLLLFTFQEGFFIDVPIEQVHAFKTVLLEKSLIDTDFSALSQRLPELSELDEAAIVVCTQLIVQTKEAFLWAQD</sequence>
<dbReference type="GO" id="GO:0043531">
    <property type="term" value="F:ADP binding"/>
    <property type="evidence" value="ECO:0007669"/>
    <property type="project" value="TreeGrafter"/>
</dbReference>
<dbReference type="InterPro" id="IPR038376">
    <property type="entry name" value="ATP_synth_asu_C_sf"/>
</dbReference>
<evidence type="ECO:0000256" key="4">
    <source>
        <dbReference type="ARBA" id="ARBA00022741"/>
    </source>
</evidence>
<dbReference type="PROSITE" id="PS00152">
    <property type="entry name" value="ATPASE_ALPHA_BETA"/>
    <property type="match status" value="1"/>
</dbReference>
<dbReference type="GO" id="GO:0005524">
    <property type="term" value="F:ATP binding"/>
    <property type="evidence" value="ECO:0007669"/>
    <property type="project" value="UniProtKB-UniRule"/>
</dbReference>
<dbReference type="GO" id="GO:0005886">
    <property type="term" value="C:plasma membrane"/>
    <property type="evidence" value="ECO:0007669"/>
    <property type="project" value="UniProtKB-SubCell"/>
</dbReference>
<dbReference type="PANTHER" id="PTHR48082:SF2">
    <property type="entry name" value="ATP SYNTHASE SUBUNIT ALPHA, MITOCHONDRIAL"/>
    <property type="match status" value="1"/>
</dbReference>
<dbReference type="InterPro" id="IPR000194">
    <property type="entry name" value="ATPase_F1/V1/A1_a/bsu_nucl-bd"/>
</dbReference>
<evidence type="ECO:0000256" key="3">
    <source>
        <dbReference type="ARBA" id="ARBA00022448"/>
    </source>
</evidence>
<feature type="domain" description="ATP synthase alpha subunit C-terminal" evidence="13">
    <location>
        <begin position="367"/>
        <end position="481"/>
    </location>
</feature>